<dbReference type="SUPFAM" id="SSF52047">
    <property type="entry name" value="RNI-like"/>
    <property type="match status" value="1"/>
</dbReference>
<dbReference type="Gene3D" id="1.20.1280.50">
    <property type="match status" value="1"/>
</dbReference>
<dbReference type="OrthoDB" id="3365698at2759"/>
<feature type="domain" description="F-box" evidence="1">
    <location>
        <begin position="77"/>
        <end position="134"/>
    </location>
</feature>
<dbReference type="InterPro" id="IPR032675">
    <property type="entry name" value="LRR_dom_sf"/>
</dbReference>
<dbReference type="Pfam" id="PF12937">
    <property type="entry name" value="F-box-like"/>
    <property type="match status" value="1"/>
</dbReference>
<dbReference type="Gene3D" id="3.80.10.10">
    <property type="entry name" value="Ribonuclease Inhibitor"/>
    <property type="match status" value="1"/>
</dbReference>
<dbReference type="AlphaFoldDB" id="A0A369J8C1"/>
<evidence type="ECO:0000259" key="1">
    <source>
        <dbReference type="Pfam" id="PF12937"/>
    </source>
</evidence>
<dbReference type="InterPro" id="IPR001810">
    <property type="entry name" value="F-box_dom"/>
</dbReference>
<gene>
    <name evidence="2" type="ORF">Hypma_003514</name>
</gene>
<accession>A0A369J8C1</accession>
<comment type="caution">
    <text evidence="2">The sequence shown here is derived from an EMBL/GenBank/DDBJ whole genome shotgun (WGS) entry which is preliminary data.</text>
</comment>
<evidence type="ECO:0000313" key="2">
    <source>
        <dbReference type="EMBL" id="RDB15973.1"/>
    </source>
</evidence>
<evidence type="ECO:0000313" key="3">
    <source>
        <dbReference type="Proteomes" id="UP000076154"/>
    </source>
</evidence>
<dbReference type="Proteomes" id="UP000076154">
    <property type="component" value="Unassembled WGS sequence"/>
</dbReference>
<dbReference type="InParanoid" id="A0A369J8C1"/>
<protein>
    <recommendedName>
        <fullName evidence="1">F-box domain-containing protein</fullName>
    </recommendedName>
</protein>
<name>A0A369J8C1_HYPMA</name>
<dbReference type="EMBL" id="LUEZ02000137">
    <property type="protein sequence ID" value="RDB15973.1"/>
    <property type="molecule type" value="Genomic_DNA"/>
</dbReference>
<dbReference type="SUPFAM" id="SSF81383">
    <property type="entry name" value="F-box domain"/>
    <property type="match status" value="1"/>
</dbReference>
<reference evidence="2" key="1">
    <citation type="submission" date="2018-04" db="EMBL/GenBank/DDBJ databases">
        <title>Whole genome sequencing of Hypsizygus marmoreus.</title>
        <authorList>
            <person name="Choi I.-G."/>
            <person name="Min B."/>
            <person name="Kim J.-G."/>
            <person name="Kim S."/>
            <person name="Oh Y.-L."/>
            <person name="Kong W.-S."/>
            <person name="Park H."/>
            <person name="Jeong J."/>
            <person name="Song E.-S."/>
        </authorList>
    </citation>
    <scope>NUCLEOTIDE SEQUENCE [LARGE SCALE GENOMIC DNA]</scope>
    <source>
        <strain evidence="2">51987-8</strain>
    </source>
</reference>
<keyword evidence="3" id="KW-1185">Reference proteome</keyword>
<dbReference type="InterPro" id="IPR036047">
    <property type="entry name" value="F-box-like_dom_sf"/>
</dbReference>
<proteinExistence type="predicted"/>
<sequence length="502" mass="56126">MTSSADVPLYHNIECGAGTSNSIILPEAEAQLAKCLLHDAEHDLHILDLQIAQLCEQREQDAARLNRLRIAVAPHKHLPAEILSHIFRLSAGEDEIDIPLRTSPYPPQWVLRQVSSRWRHIVLNDRHLWNNISINLETEDEGWESEYLQRISLDISGFLLPIILPTTGPLTMTVRSNGSRDHAKKVLNVLLEPYGSQIVDLYLCLPGHTFNQFFKTLPSKFTALESLDLEFLDSPSSGTVNELRAFPPSLRKLEITGDISAIWSFGSHEIDWKRLTDINFSDISNGTLFQIHSILQRCINLRTCSITALGTLVGAPPSVHMNLPYLQSLSITMDTGSVFNFFTLPSLECLQVSNRVTKLPVAEITSMVNRSACVLRTLALYGDHPLGALYDPVILDTMFTAMLSLLEFRASIVPPREILEKIGEGSLLPNLEALECDLDAETASVFIEVVERRVRDVPLGGLREALGTYPKDLFDTNEMKGLLVRARNLRRNGRSVRLLASI</sequence>
<organism evidence="2 3">
    <name type="scientific">Hypsizygus marmoreus</name>
    <name type="common">White beech mushroom</name>
    <name type="synonym">Agaricus marmoreus</name>
    <dbReference type="NCBI Taxonomy" id="39966"/>
    <lineage>
        <taxon>Eukaryota</taxon>
        <taxon>Fungi</taxon>
        <taxon>Dikarya</taxon>
        <taxon>Basidiomycota</taxon>
        <taxon>Agaricomycotina</taxon>
        <taxon>Agaricomycetes</taxon>
        <taxon>Agaricomycetidae</taxon>
        <taxon>Agaricales</taxon>
        <taxon>Tricholomatineae</taxon>
        <taxon>Lyophyllaceae</taxon>
        <taxon>Hypsizygus</taxon>
    </lineage>
</organism>